<evidence type="ECO:0000313" key="2">
    <source>
        <dbReference type="EMBL" id="TFB01273.1"/>
    </source>
</evidence>
<proteinExistence type="predicted"/>
<dbReference type="RefSeq" id="XP_073557474.1">
    <property type="nucleotide sequence ID" value="XM_073703991.1"/>
</dbReference>
<feature type="region of interest" description="Disordered" evidence="1">
    <location>
        <begin position="140"/>
        <end position="171"/>
    </location>
</feature>
<protein>
    <submittedName>
        <fullName evidence="2">Uncharacterized protein</fullName>
    </submittedName>
</protein>
<feature type="compositionally biased region" description="Basic and acidic residues" evidence="1">
    <location>
        <begin position="1"/>
        <end position="12"/>
    </location>
</feature>
<keyword evidence="3" id="KW-1185">Reference proteome</keyword>
<feature type="region of interest" description="Disordered" evidence="1">
    <location>
        <begin position="1155"/>
        <end position="1176"/>
    </location>
</feature>
<evidence type="ECO:0000256" key="1">
    <source>
        <dbReference type="SAM" id="MobiDB-lite"/>
    </source>
</evidence>
<comment type="caution">
    <text evidence="2">The sequence shown here is derived from an EMBL/GenBank/DDBJ whole genome shotgun (WGS) entry which is preliminary data.</text>
</comment>
<sequence>MERQSDRRREGSQEPASSNSDLMHTGCQFEEIDIERGVSSSELADPTLPNWPHLEDNDSCGGINDELAVDKASGPESSTDSSAPSHDWKSPLDVVDRDYTVANRSDPWFPIPKWSRTTSTYAKRVAFRFAIRMFDALFASPTKPSEGKPAPSEQTDSAYASMPGDATTACPANWTRQPQVVQPEMEASLTQNAQSMAEVQTVCSDQSSVDSNRPHDYIGEFTRRLYQQIQPLLTNDNVSSAVGLLPDLLSAFALQKGQESQAQVNQDIRYFVYKHRLIIAQLLAAFYETEHASIANPRSDTSLTSVTERIDLIWNRASQKGNSSAPEESPGPFLDVDGEGDSLQDFYHYREAITAGPALQWIVEELRRELSPSTSGLHTMEKISSDILKGLSKDQKISKRHPSRLSKLTFDVACDILAYMEDQGYAMDADEVLPRAITLTGSSTNAQALTIKQYVCQTWPTIKCHLVEAIQAALRVYKAYGYDASKPFQNASKRIVDVGTEVRVSIGEKMMNVEAVGTARSIADIAGQLGWLATTLSSSHRERVISFCHPEISGFSAHSDEEGFDSTFICRVNTETEHLRDNLPSVNGQCWHRLFNNPVVVTGYPIKPRKGFVVEAGLELPFDMMATLSDCQFLTTWEGKTVIKGFSAMLIPTRVQDDIISWHLLVSEAGKRLSYGDDRVPKGISIAPQNLSGSRHVLGWCAEAQNDIGAPGANYNIGWSGLPLAENDVSWGPVTTSFGVGGFFKVSSDFERGNRERIISSFTDNHYGSLVRHIGQQHFLLWDVDEKRGWLTDGSRAHLHLVRASLWEGHREKPNGYCMDQIRKLNELALLKEDAAEVLLDTGNLDAEAERRDPAYTSLNTRMERIGYLVEKTIDQVHKATNIQGTSVGMPVHVLEGFDFMDVATLRDLHLHTLKLPLLESGDGWANIVPHLPVVTLFGKGFGELIKPGANNPTKSCDKCGFVVSLPAGRHLLAVCVDVLEKILRIRGNKDSRPWQLINELYWPTREPVFEPCKCTSTDSRVNNDGRVQMLSKKKPRGMSFSKPIKLERRGAVIFGHSFRLSLIPSRLFLSHDRASSSNISSATQTTNQVPDAPVSATHDESFDTNETPPSDTVSSSTPNTAPWSKTEDLVSNDTTIEQQNQPSTPVCTKTDTLAASPSHIEPSVPAKASRKRSAKRVKEFCAATWKTMKMIKRRKNN</sequence>
<name>A0ABY2H2I6_9HYPO</name>
<dbReference type="GeneID" id="300578441"/>
<gene>
    <name evidence="2" type="ORF">CCMA1212_006791</name>
</gene>
<dbReference type="EMBL" id="PPTA01000009">
    <property type="protein sequence ID" value="TFB01273.1"/>
    <property type="molecule type" value="Genomic_DNA"/>
</dbReference>
<reference evidence="2 3" key="1">
    <citation type="submission" date="2018-01" db="EMBL/GenBank/DDBJ databases">
        <title>Genome characterization of the sugarcane-associated fungus Trichoderma ghanense CCMA-1212 and their application in lignocelulose bioconversion.</title>
        <authorList>
            <person name="Steindorff A.S."/>
            <person name="Mendes T.D."/>
            <person name="Vilela E.S.D."/>
            <person name="Rodrigues D.S."/>
            <person name="Formighieri E.F."/>
            <person name="Melo I.S."/>
            <person name="Favaro L.C.L."/>
        </authorList>
    </citation>
    <scope>NUCLEOTIDE SEQUENCE [LARGE SCALE GENOMIC DNA]</scope>
    <source>
        <strain evidence="2 3">CCMA-1212</strain>
    </source>
</reference>
<feature type="compositionally biased region" description="Polar residues" evidence="1">
    <location>
        <begin position="75"/>
        <end position="84"/>
    </location>
</feature>
<dbReference type="Proteomes" id="UP001642720">
    <property type="component" value="Unassembled WGS sequence"/>
</dbReference>
<accession>A0ABY2H2I6</accession>
<feature type="compositionally biased region" description="Polar residues" evidence="1">
    <location>
        <begin position="1078"/>
        <end position="1090"/>
    </location>
</feature>
<feature type="region of interest" description="Disordered" evidence="1">
    <location>
        <begin position="1"/>
        <end position="91"/>
    </location>
</feature>
<evidence type="ECO:0000313" key="3">
    <source>
        <dbReference type="Proteomes" id="UP001642720"/>
    </source>
</evidence>
<feature type="compositionally biased region" description="Low complexity" evidence="1">
    <location>
        <begin position="1108"/>
        <end position="1121"/>
    </location>
</feature>
<organism evidence="2 3">
    <name type="scientific">Trichoderma ghanense</name>
    <dbReference type="NCBI Taxonomy" id="65468"/>
    <lineage>
        <taxon>Eukaryota</taxon>
        <taxon>Fungi</taxon>
        <taxon>Dikarya</taxon>
        <taxon>Ascomycota</taxon>
        <taxon>Pezizomycotina</taxon>
        <taxon>Sordariomycetes</taxon>
        <taxon>Hypocreomycetidae</taxon>
        <taxon>Hypocreales</taxon>
        <taxon>Hypocreaceae</taxon>
        <taxon>Trichoderma</taxon>
    </lineage>
</organism>
<feature type="region of interest" description="Disordered" evidence="1">
    <location>
        <begin position="1078"/>
        <end position="1127"/>
    </location>
</feature>